<dbReference type="InterPro" id="IPR029044">
    <property type="entry name" value="Nucleotide-diphossugar_trans"/>
</dbReference>
<dbReference type="GO" id="GO:0006777">
    <property type="term" value="P:Mo-molybdopterin cofactor biosynthetic process"/>
    <property type="evidence" value="ECO:0007669"/>
    <property type="project" value="UniProtKB-KW"/>
</dbReference>
<keyword evidence="1" id="KW-0963">Cytoplasm</keyword>
<evidence type="ECO:0000256" key="2">
    <source>
        <dbReference type="ARBA" id="ARBA00022679"/>
    </source>
</evidence>
<keyword evidence="6" id="KW-0342">GTP-binding</keyword>
<evidence type="ECO:0000256" key="7">
    <source>
        <dbReference type="ARBA" id="ARBA00023150"/>
    </source>
</evidence>
<evidence type="ECO:0000256" key="1">
    <source>
        <dbReference type="ARBA" id="ARBA00022490"/>
    </source>
</evidence>
<keyword evidence="7" id="KW-0501">Molybdenum cofactor biosynthesis</keyword>
<name>H2C947_9CREN</name>
<dbReference type="InterPro" id="IPR025877">
    <property type="entry name" value="MobA-like_NTP_Trfase"/>
</dbReference>
<dbReference type="STRING" id="671065.MetMK1DRAFT_00031180"/>
<reference evidence="9 10" key="1">
    <citation type="submission" date="2012-01" db="EMBL/GenBank/DDBJ databases">
        <title>Improved High-Quality Draft sequence of Metallosphaera yellowstonensis MK1.</title>
        <authorList>
            <consortium name="US DOE Joint Genome Institute"/>
            <person name="Lucas S."/>
            <person name="Han J."/>
            <person name="Cheng J.-F."/>
            <person name="Goodwin L."/>
            <person name="Pitluck S."/>
            <person name="Peters L."/>
            <person name="Teshima H."/>
            <person name="Detter J.C."/>
            <person name="Han C."/>
            <person name="Tapia R."/>
            <person name="Land M."/>
            <person name="Hauser L."/>
            <person name="Kyrpides N."/>
            <person name="Kozubal M."/>
            <person name="Macur R.E."/>
            <person name="Jay Z."/>
            <person name="Inskeep W."/>
            <person name="Woyke T."/>
        </authorList>
    </citation>
    <scope>NUCLEOTIDE SEQUENCE [LARGE SCALE GENOMIC DNA]</scope>
    <source>
        <strain evidence="9 10">MK1</strain>
    </source>
</reference>
<keyword evidence="3" id="KW-0479">Metal-binding</keyword>
<evidence type="ECO:0000256" key="5">
    <source>
        <dbReference type="ARBA" id="ARBA00022842"/>
    </source>
</evidence>
<dbReference type="OrthoDB" id="28434at2157"/>
<dbReference type="RefSeq" id="WP_009075351.1">
    <property type="nucleotide sequence ID" value="NZ_JH597770.1"/>
</dbReference>
<evidence type="ECO:0000256" key="3">
    <source>
        <dbReference type="ARBA" id="ARBA00022723"/>
    </source>
</evidence>
<accession>H2C947</accession>
<dbReference type="eggNOG" id="arCOG01872">
    <property type="taxonomic scope" value="Archaea"/>
</dbReference>
<proteinExistence type="predicted"/>
<dbReference type="GO" id="GO:0016779">
    <property type="term" value="F:nucleotidyltransferase activity"/>
    <property type="evidence" value="ECO:0007669"/>
    <property type="project" value="TreeGrafter"/>
</dbReference>
<dbReference type="Pfam" id="PF12804">
    <property type="entry name" value="NTP_transf_3"/>
    <property type="match status" value="1"/>
</dbReference>
<dbReference type="GO" id="GO:0005525">
    <property type="term" value="F:GTP binding"/>
    <property type="evidence" value="ECO:0007669"/>
    <property type="project" value="UniProtKB-KW"/>
</dbReference>
<dbReference type="AlphaFoldDB" id="H2C947"/>
<organism evidence="9 10">
    <name type="scientific">Metallosphaera yellowstonensis MK1</name>
    <dbReference type="NCBI Taxonomy" id="671065"/>
    <lineage>
        <taxon>Archaea</taxon>
        <taxon>Thermoproteota</taxon>
        <taxon>Thermoprotei</taxon>
        <taxon>Sulfolobales</taxon>
        <taxon>Sulfolobaceae</taxon>
        <taxon>Metallosphaera</taxon>
    </lineage>
</organism>
<dbReference type="SUPFAM" id="SSF53448">
    <property type="entry name" value="Nucleotide-diphospho-sugar transferases"/>
    <property type="match status" value="1"/>
</dbReference>
<evidence type="ECO:0000313" key="10">
    <source>
        <dbReference type="Proteomes" id="UP000003980"/>
    </source>
</evidence>
<dbReference type="EMBL" id="JH597770">
    <property type="protein sequence ID" value="EHP68673.1"/>
    <property type="molecule type" value="Genomic_DNA"/>
</dbReference>
<dbReference type="PANTHER" id="PTHR19136">
    <property type="entry name" value="MOLYBDENUM COFACTOR GUANYLYLTRANSFERASE"/>
    <property type="match status" value="1"/>
</dbReference>
<evidence type="ECO:0000256" key="4">
    <source>
        <dbReference type="ARBA" id="ARBA00022741"/>
    </source>
</evidence>
<evidence type="ECO:0000313" key="9">
    <source>
        <dbReference type="EMBL" id="EHP68673.1"/>
    </source>
</evidence>
<dbReference type="PANTHER" id="PTHR19136:SF81">
    <property type="entry name" value="MOLYBDENUM COFACTOR GUANYLYLTRANSFERASE"/>
    <property type="match status" value="1"/>
</dbReference>
<protein>
    <submittedName>
        <fullName evidence="9">Molybdopterin-guanine dinucleotide biosynthesis protein A</fullName>
    </submittedName>
</protein>
<keyword evidence="2" id="KW-0808">Transferase</keyword>
<dbReference type="Proteomes" id="UP000003980">
    <property type="component" value="Unassembled WGS sequence"/>
</dbReference>
<keyword evidence="5" id="KW-0460">Magnesium</keyword>
<evidence type="ECO:0000259" key="8">
    <source>
        <dbReference type="Pfam" id="PF12804"/>
    </source>
</evidence>
<keyword evidence="4" id="KW-0547">Nucleotide-binding</keyword>
<keyword evidence="10" id="KW-1185">Reference proteome</keyword>
<dbReference type="GO" id="GO:0046872">
    <property type="term" value="F:metal ion binding"/>
    <property type="evidence" value="ECO:0007669"/>
    <property type="project" value="UniProtKB-KW"/>
</dbReference>
<dbReference type="HOGENOM" id="CLU_055597_2_2_2"/>
<feature type="domain" description="MobA-like NTP transferase" evidence="8">
    <location>
        <begin position="9"/>
        <end position="132"/>
    </location>
</feature>
<dbReference type="CDD" id="cd02503">
    <property type="entry name" value="MobA"/>
    <property type="match status" value="1"/>
</dbReference>
<sequence>MSRDSFDSIILAGGRSSRFGDDKCAFEIDNRTMLERVLDALEDPVVVSDRQRKISKGRLILDRELRGPVRAIAQALPLLKANRVFITGCDFPFLKPEIPWRLCTRPEKIALVLSCGKPQPLMACYELSLLSETLGMVASLQELITVSPSIYLLGYRELEMLDPTFLSLVNVNSIKDLFRPKVREFWHTRIYSNTENFIVL</sequence>
<dbReference type="Gene3D" id="3.90.550.10">
    <property type="entry name" value="Spore Coat Polysaccharide Biosynthesis Protein SpsA, Chain A"/>
    <property type="match status" value="1"/>
</dbReference>
<dbReference type="InterPro" id="IPR013482">
    <property type="entry name" value="Molybde_CF_guanTrfase"/>
</dbReference>
<gene>
    <name evidence="9" type="ORF">MetMK1DRAFT_00031180</name>
</gene>
<evidence type="ECO:0000256" key="6">
    <source>
        <dbReference type="ARBA" id="ARBA00023134"/>
    </source>
</evidence>